<keyword evidence="13 17" id="KW-0472">Membrane</keyword>
<keyword evidence="8" id="KW-1000">Mitochondrion outer membrane</keyword>
<dbReference type="Gene3D" id="1.20.120.550">
    <property type="entry name" value="Membrane associated eicosanoid/glutathione metabolism-like domain"/>
    <property type="match status" value="1"/>
</dbReference>
<evidence type="ECO:0000256" key="7">
    <source>
        <dbReference type="ARBA" id="ARBA00022692"/>
    </source>
</evidence>
<evidence type="ECO:0000256" key="11">
    <source>
        <dbReference type="ARBA" id="ARBA00022990"/>
    </source>
</evidence>
<organism evidence="18 19">
    <name type="scientific">Phytophthora nicotianae P1976</name>
    <dbReference type="NCBI Taxonomy" id="1317066"/>
    <lineage>
        <taxon>Eukaryota</taxon>
        <taxon>Sar</taxon>
        <taxon>Stramenopiles</taxon>
        <taxon>Oomycota</taxon>
        <taxon>Peronosporomycetes</taxon>
        <taxon>Peronosporales</taxon>
        <taxon>Peronosporaceae</taxon>
        <taxon>Phytophthora</taxon>
    </lineage>
</organism>
<comment type="function">
    <text evidence="1">Conjugation of reduced glutathione to a wide number of exogenous and endogenous hydrophobic electrophiles.</text>
</comment>
<dbReference type="PANTHER" id="PTHR10689:SF6">
    <property type="entry name" value="MICROSOMAL GLUTATHIONE S-TRANSFERASE 1"/>
    <property type="match status" value="1"/>
</dbReference>
<evidence type="ECO:0000256" key="9">
    <source>
        <dbReference type="ARBA" id="ARBA00022824"/>
    </source>
</evidence>
<keyword evidence="9" id="KW-0256">Endoplasmic reticulum</keyword>
<sequence length="160" mass="17783">MGSSVLQTYVVCTSVLYLKFLRVTMIQAKKTFEAGGRAPEDKALPLAKGRPKQTYGMDPEAERDEKILKAREVEHRWRRIVQNDLESIPLALVVFGIGVAIEDRINPTVQIGAMATYTVLRCFHTVAYAKKLQPHRAWCWRLGVVAIVAGAVNAVVGVYA</sequence>
<evidence type="ECO:0000256" key="16">
    <source>
        <dbReference type="ARBA" id="ARBA00049385"/>
    </source>
</evidence>
<keyword evidence="11" id="KW-0007">Acetylation</keyword>
<evidence type="ECO:0000256" key="17">
    <source>
        <dbReference type="SAM" id="Phobius"/>
    </source>
</evidence>
<accession>A0A081AXM0</accession>
<dbReference type="InterPro" id="IPR001129">
    <property type="entry name" value="Membr-assoc_MAPEG"/>
</dbReference>
<keyword evidence="10 17" id="KW-1133">Transmembrane helix</keyword>
<evidence type="ECO:0000256" key="1">
    <source>
        <dbReference type="ARBA" id="ARBA00003701"/>
    </source>
</evidence>
<evidence type="ECO:0000256" key="15">
    <source>
        <dbReference type="ARBA" id="ARBA00039397"/>
    </source>
</evidence>
<proteinExistence type="inferred from homology"/>
<protein>
    <recommendedName>
        <fullName evidence="15">Microsomal glutathione S-transferase 1</fullName>
        <ecNumber evidence="5">2.5.1.18</ecNumber>
    </recommendedName>
</protein>
<keyword evidence="12" id="KW-0496">Mitochondrion</keyword>
<comment type="subcellular location">
    <subcellularLocation>
        <location evidence="3">Endoplasmic reticulum membrane</location>
        <topology evidence="3">Multi-pass membrane protein</topology>
    </subcellularLocation>
    <subcellularLocation>
        <location evidence="2">Mitochondrion outer membrane</location>
    </subcellularLocation>
</comment>
<dbReference type="InterPro" id="IPR023352">
    <property type="entry name" value="MAPEG-like_dom_sf"/>
</dbReference>
<comment type="caution">
    <text evidence="18">The sequence shown here is derived from an EMBL/GenBank/DDBJ whole genome shotgun (WGS) entry which is preliminary data.</text>
</comment>
<evidence type="ECO:0000256" key="2">
    <source>
        <dbReference type="ARBA" id="ARBA00004294"/>
    </source>
</evidence>
<dbReference type="OrthoDB" id="193139at2759"/>
<comment type="similarity">
    <text evidence="4">Belongs to the MAPEG family.</text>
</comment>
<keyword evidence="7 17" id="KW-0812">Transmembrane</keyword>
<dbReference type="PANTHER" id="PTHR10689">
    <property type="entry name" value="MICROSOMAL GLUTATHIONE S-TRANSFERASE 1"/>
    <property type="match status" value="1"/>
</dbReference>
<dbReference type="EC" id="2.5.1.18" evidence="5"/>
<evidence type="ECO:0000256" key="4">
    <source>
        <dbReference type="ARBA" id="ARBA00010459"/>
    </source>
</evidence>
<evidence type="ECO:0000256" key="5">
    <source>
        <dbReference type="ARBA" id="ARBA00012452"/>
    </source>
</evidence>
<feature type="transmembrane region" description="Helical" evidence="17">
    <location>
        <begin position="6"/>
        <end position="23"/>
    </location>
</feature>
<evidence type="ECO:0000313" key="19">
    <source>
        <dbReference type="Proteomes" id="UP000028582"/>
    </source>
</evidence>
<comment type="subunit">
    <text evidence="14">Homotrimer; The trimer binds only one molecule of glutathione.</text>
</comment>
<evidence type="ECO:0000256" key="3">
    <source>
        <dbReference type="ARBA" id="ARBA00004477"/>
    </source>
</evidence>
<reference evidence="18 19" key="1">
    <citation type="submission" date="2013-11" db="EMBL/GenBank/DDBJ databases">
        <title>The Genome Sequence of Phytophthora parasitica P1976.</title>
        <authorList>
            <consortium name="The Broad Institute Genomics Platform"/>
            <person name="Russ C."/>
            <person name="Tyler B."/>
            <person name="Panabieres F."/>
            <person name="Shan W."/>
            <person name="Tripathy S."/>
            <person name="Grunwald N."/>
            <person name="Machado M."/>
            <person name="Johnson C.S."/>
            <person name="Walker B."/>
            <person name="Young S."/>
            <person name="Zeng Q."/>
            <person name="Gargeya S."/>
            <person name="Fitzgerald M."/>
            <person name="Haas B."/>
            <person name="Abouelleil A."/>
            <person name="Allen A.W."/>
            <person name="Alvarado L."/>
            <person name="Arachchi H.M."/>
            <person name="Berlin A.M."/>
            <person name="Chapman S.B."/>
            <person name="Gainer-Dewar J."/>
            <person name="Goldberg J."/>
            <person name="Griggs A."/>
            <person name="Gujja S."/>
            <person name="Hansen M."/>
            <person name="Howarth C."/>
            <person name="Imamovic A."/>
            <person name="Ireland A."/>
            <person name="Larimer J."/>
            <person name="McCowan C."/>
            <person name="Murphy C."/>
            <person name="Pearson M."/>
            <person name="Poon T.W."/>
            <person name="Priest M."/>
            <person name="Roberts A."/>
            <person name="Saif S."/>
            <person name="Shea T."/>
            <person name="Sisk P."/>
            <person name="Sykes S."/>
            <person name="Wortman J."/>
            <person name="Nusbaum C."/>
            <person name="Birren B."/>
        </authorList>
    </citation>
    <scope>NUCLEOTIDE SEQUENCE [LARGE SCALE GENOMIC DNA]</scope>
    <source>
        <strain evidence="18 19">P1976</strain>
    </source>
</reference>
<evidence type="ECO:0000256" key="14">
    <source>
        <dbReference type="ARBA" id="ARBA00038540"/>
    </source>
</evidence>
<dbReference type="GO" id="GO:0005789">
    <property type="term" value="C:endoplasmic reticulum membrane"/>
    <property type="evidence" value="ECO:0007669"/>
    <property type="project" value="UniProtKB-SubCell"/>
</dbReference>
<evidence type="ECO:0000256" key="8">
    <source>
        <dbReference type="ARBA" id="ARBA00022787"/>
    </source>
</evidence>
<dbReference type="GO" id="GO:0005741">
    <property type="term" value="C:mitochondrial outer membrane"/>
    <property type="evidence" value="ECO:0007669"/>
    <property type="project" value="UniProtKB-SubCell"/>
</dbReference>
<evidence type="ECO:0000256" key="13">
    <source>
        <dbReference type="ARBA" id="ARBA00023136"/>
    </source>
</evidence>
<evidence type="ECO:0000256" key="12">
    <source>
        <dbReference type="ARBA" id="ARBA00023128"/>
    </source>
</evidence>
<dbReference type="EMBL" id="ANJA01000460">
    <property type="protein sequence ID" value="ETO83631.1"/>
    <property type="molecule type" value="Genomic_DNA"/>
</dbReference>
<dbReference type="SUPFAM" id="SSF161084">
    <property type="entry name" value="MAPEG domain-like"/>
    <property type="match status" value="1"/>
</dbReference>
<gene>
    <name evidence="18" type="ORF">F444_02354</name>
</gene>
<evidence type="ECO:0000313" key="18">
    <source>
        <dbReference type="EMBL" id="ETO83631.1"/>
    </source>
</evidence>
<feature type="transmembrane region" description="Helical" evidence="17">
    <location>
        <begin position="138"/>
        <end position="159"/>
    </location>
</feature>
<dbReference type="AlphaFoldDB" id="A0A081AXM0"/>
<comment type="catalytic activity">
    <reaction evidence="16">
        <text>RX + glutathione = an S-substituted glutathione + a halide anion + H(+)</text>
        <dbReference type="Rhea" id="RHEA:16437"/>
        <dbReference type="ChEBI" id="CHEBI:15378"/>
        <dbReference type="ChEBI" id="CHEBI:16042"/>
        <dbReference type="ChEBI" id="CHEBI:17792"/>
        <dbReference type="ChEBI" id="CHEBI:57925"/>
        <dbReference type="ChEBI" id="CHEBI:90779"/>
        <dbReference type="EC" id="2.5.1.18"/>
    </reaction>
    <physiologicalReaction direction="left-to-right" evidence="16">
        <dbReference type="Rhea" id="RHEA:16438"/>
    </physiologicalReaction>
</comment>
<dbReference type="FunFam" id="1.20.120.550:FF:000005">
    <property type="entry name" value="Inorganic phosphate transporter 1-6"/>
    <property type="match status" value="1"/>
</dbReference>
<keyword evidence="6" id="KW-0808">Transferase</keyword>
<evidence type="ECO:0000256" key="10">
    <source>
        <dbReference type="ARBA" id="ARBA00022989"/>
    </source>
</evidence>
<dbReference type="InterPro" id="IPR040162">
    <property type="entry name" value="MGST1-like"/>
</dbReference>
<dbReference type="Proteomes" id="UP000028582">
    <property type="component" value="Unassembled WGS sequence"/>
</dbReference>
<name>A0A081AXM0_PHYNI</name>
<evidence type="ECO:0000256" key="6">
    <source>
        <dbReference type="ARBA" id="ARBA00022679"/>
    </source>
</evidence>
<dbReference type="Pfam" id="PF01124">
    <property type="entry name" value="MAPEG"/>
    <property type="match status" value="1"/>
</dbReference>
<dbReference type="GO" id="GO:0004364">
    <property type="term" value="F:glutathione transferase activity"/>
    <property type="evidence" value="ECO:0007669"/>
    <property type="project" value="UniProtKB-EC"/>
</dbReference>